<accession>A0A5B8FVK9</accession>
<dbReference type="GO" id="GO:0051920">
    <property type="term" value="F:peroxiredoxin activity"/>
    <property type="evidence" value="ECO:0007669"/>
    <property type="project" value="InterPro"/>
</dbReference>
<dbReference type="OrthoDB" id="9801997at2"/>
<dbReference type="PANTHER" id="PTHR34846">
    <property type="entry name" value="4-CARBOXYMUCONOLACTONE DECARBOXYLASE FAMILY PROTEIN (AFU_ORTHOLOGUE AFUA_6G11590)"/>
    <property type="match status" value="1"/>
</dbReference>
<evidence type="ECO:0000313" key="3">
    <source>
        <dbReference type="Proteomes" id="UP000305888"/>
    </source>
</evidence>
<gene>
    <name evidence="2" type="ORF">FDP22_01150</name>
</gene>
<dbReference type="EMBL" id="CP040818">
    <property type="protein sequence ID" value="QDL90519.1"/>
    <property type="molecule type" value="Genomic_DNA"/>
</dbReference>
<dbReference type="NCBIfam" id="TIGR00778">
    <property type="entry name" value="ahpD_dom"/>
    <property type="match status" value="1"/>
</dbReference>
<evidence type="ECO:0000259" key="1">
    <source>
        <dbReference type="Pfam" id="PF02627"/>
    </source>
</evidence>
<dbReference type="SUPFAM" id="SSF69118">
    <property type="entry name" value="AhpD-like"/>
    <property type="match status" value="1"/>
</dbReference>
<proteinExistence type="predicted"/>
<protein>
    <submittedName>
        <fullName evidence="2">Carboxymuconolactone decarboxylase family protein</fullName>
    </submittedName>
</protein>
<evidence type="ECO:0000313" key="2">
    <source>
        <dbReference type="EMBL" id="QDL90519.1"/>
    </source>
</evidence>
<keyword evidence="3" id="KW-1185">Reference proteome</keyword>
<dbReference type="Pfam" id="PF02627">
    <property type="entry name" value="CMD"/>
    <property type="match status" value="1"/>
</dbReference>
<dbReference type="Gene3D" id="1.20.1290.10">
    <property type="entry name" value="AhpD-like"/>
    <property type="match status" value="1"/>
</dbReference>
<dbReference type="PANTHER" id="PTHR34846:SF10">
    <property type="entry name" value="CYTOPLASMIC PROTEIN"/>
    <property type="match status" value="1"/>
</dbReference>
<dbReference type="InterPro" id="IPR004675">
    <property type="entry name" value="AhpD_core"/>
</dbReference>
<name>A0A5B8FVK9_9RHOB</name>
<dbReference type="AlphaFoldDB" id="A0A5B8FVK9"/>
<sequence>MTPRLDYFATAPDLIKPLVAAETRLAQSGLDQKLAELVRLRVSQINGCAFCIHMHTHAARRLGESEERMHLVAGWHDSPLFSPRERAALAWAEALTHVSATHAPDADYAALAAAFSPQEQVALTAVIGLINAWNRIAIGFGAVHPVPAVAAG</sequence>
<organism evidence="2 3">
    <name type="scientific">Paroceanicella profunda</name>
    <dbReference type="NCBI Taxonomy" id="2579971"/>
    <lineage>
        <taxon>Bacteria</taxon>
        <taxon>Pseudomonadati</taxon>
        <taxon>Pseudomonadota</taxon>
        <taxon>Alphaproteobacteria</taxon>
        <taxon>Rhodobacterales</taxon>
        <taxon>Paracoccaceae</taxon>
        <taxon>Paroceanicella</taxon>
    </lineage>
</organism>
<dbReference type="RefSeq" id="WP_138578739.1">
    <property type="nucleotide sequence ID" value="NZ_CP040818.1"/>
</dbReference>
<feature type="domain" description="Carboxymuconolactone decarboxylase-like" evidence="1">
    <location>
        <begin position="22"/>
        <end position="94"/>
    </location>
</feature>
<dbReference type="Proteomes" id="UP000305888">
    <property type="component" value="Chromosome"/>
</dbReference>
<dbReference type="KEGG" id="ppru:FDP22_01150"/>
<reference evidence="2 3" key="1">
    <citation type="submission" date="2019-06" db="EMBL/GenBank/DDBJ databases">
        <title>Genome sequence of Rhodobacteraceae bacterium D4M1.</title>
        <authorList>
            <person name="Cao J."/>
        </authorList>
    </citation>
    <scope>NUCLEOTIDE SEQUENCE [LARGE SCALE GENOMIC DNA]</scope>
    <source>
        <strain evidence="2 3">D4M1</strain>
    </source>
</reference>
<dbReference type="InterPro" id="IPR003779">
    <property type="entry name" value="CMD-like"/>
</dbReference>
<dbReference type="InterPro" id="IPR029032">
    <property type="entry name" value="AhpD-like"/>
</dbReference>